<dbReference type="Proteomes" id="UP000292957">
    <property type="component" value="Unassembled WGS sequence"/>
</dbReference>
<accession>A0A4V2K072</accession>
<name>A0A4V2K072_9APHY</name>
<evidence type="ECO:0000313" key="1">
    <source>
        <dbReference type="EMBL" id="TBU27783.1"/>
    </source>
</evidence>
<dbReference type="AlphaFoldDB" id="A0A4V2K072"/>
<sequence>MHAHHHRLVSTSLCDIPPASPSSRYLAHFRDRSRAMSEKGMGALAEQFERFDIYLRGC</sequence>
<dbReference type="EMBL" id="ML143428">
    <property type="protein sequence ID" value="TBU27783.1"/>
    <property type="molecule type" value="Genomic_DNA"/>
</dbReference>
<gene>
    <name evidence="1" type="ORF">BD311DRAFT_759666</name>
</gene>
<protein>
    <submittedName>
        <fullName evidence="1">Uncharacterized protein</fullName>
    </submittedName>
</protein>
<organism evidence="1">
    <name type="scientific">Dichomitus squalens</name>
    <dbReference type="NCBI Taxonomy" id="114155"/>
    <lineage>
        <taxon>Eukaryota</taxon>
        <taxon>Fungi</taxon>
        <taxon>Dikarya</taxon>
        <taxon>Basidiomycota</taxon>
        <taxon>Agaricomycotina</taxon>
        <taxon>Agaricomycetes</taxon>
        <taxon>Polyporales</taxon>
        <taxon>Polyporaceae</taxon>
        <taxon>Dichomitus</taxon>
    </lineage>
</organism>
<proteinExistence type="predicted"/>
<reference evidence="1" key="1">
    <citation type="submission" date="2019-01" db="EMBL/GenBank/DDBJ databases">
        <title>Draft genome sequences of three monokaryotic isolates of the white-rot basidiomycete fungus Dichomitus squalens.</title>
        <authorList>
            <consortium name="DOE Joint Genome Institute"/>
            <person name="Lopez S.C."/>
            <person name="Andreopoulos B."/>
            <person name="Pangilinan J."/>
            <person name="Lipzen A."/>
            <person name="Riley R."/>
            <person name="Ahrendt S."/>
            <person name="Ng V."/>
            <person name="Barry K."/>
            <person name="Daum C."/>
            <person name="Grigoriev I.V."/>
            <person name="Hilden K.S."/>
            <person name="Makela M.R."/>
            <person name="de Vries R.P."/>
        </authorList>
    </citation>
    <scope>NUCLEOTIDE SEQUENCE [LARGE SCALE GENOMIC DNA]</scope>
    <source>
        <strain evidence="1">OM18370.1</strain>
    </source>
</reference>